<keyword evidence="2" id="KW-0472">Membrane</keyword>
<accession>A0A6I6E0V7</accession>
<dbReference type="RefSeq" id="WP_156240737.1">
    <property type="nucleotide sequence ID" value="NZ_BAAAZL010000002.1"/>
</dbReference>
<evidence type="ECO:0000313" key="3">
    <source>
        <dbReference type="EMBL" id="QGU26347.1"/>
    </source>
</evidence>
<evidence type="ECO:0000256" key="1">
    <source>
        <dbReference type="SAM" id="MobiDB-lite"/>
    </source>
</evidence>
<dbReference type="OrthoDB" id="5081347at2"/>
<name>A0A6I6E0V7_9MICO</name>
<organism evidence="3 4">
    <name type="scientific">Microbacterium oryzae</name>
    <dbReference type="NCBI Taxonomy" id="743009"/>
    <lineage>
        <taxon>Bacteria</taxon>
        <taxon>Bacillati</taxon>
        <taxon>Actinomycetota</taxon>
        <taxon>Actinomycetes</taxon>
        <taxon>Micrococcales</taxon>
        <taxon>Microbacteriaceae</taxon>
        <taxon>Microbacterium</taxon>
    </lineage>
</organism>
<dbReference type="KEGG" id="moj:D7D94_00540"/>
<keyword evidence="2" id="KW-0812">Transmembrane</keyword>
<feature type="region of interest" description="Disordered" evidence="1">
    <location>
        <begin position="37"/>
        <end position="85"/>
    </location>
</feature>
<evidence type="ECO:0000313" key="4">
    <source>
        <dbReference type="Proteomes" id="UP000422989"/>
    </source>
</evidence>
<gene>
    <name evidence="3" type="ORF">D7D94_00540</name>
</gene>
<feature type="compositionally biased region" description="Basic and acidic residues" evidence="1">
    <location>
        <begin position="37"/>
        <end position="48"/>
    </location>
</feature>
<proteinExistence type="predicted"/>
<dbReference type="EMBL" id="CP032550">
    <property type="protein sequence ID" value="QGU26347.1"/>
    <property type="molecule type" value="Genomic_DNA"/>
</dbReference>
<keyword evidence="4" id="KW-1185">Reference proteome</keyword>
<feature type="transmembrane region" description="Helical" evidence="2">
    <location>
        <begin position="99"/>
        <end position="120"/>
    </location>
</feature>
<keyword evidence="2" id="KW-1133">Transmembrane helix</keyword>
<protein>
    <submittedName>
        <fullName evidence="3">Uncharacterized protein</fullName>
    </submittedName>
</protein>
<sequence>MGDGASELDELRRRAYGPDADLDPALAIRLRELEAHARGHAGSEREGEPIASPAEDDAAQDDAGQGDAGQGGAGQDGGDAASAAPAAAPWWTRPVVRMAAASAAAGLVLGVVVGLGIAALPGERPSLVLRPDPTPPEVELPLDTWGVSEGETIAYELIGEVRPWSVVLPDGAAFGLRGGEVSCLMLTLDDQAESGGPSFCGYVDGFPPTTDLVVVSESEGGRGWGFSSQQLGGIPEGTAVRFVLEGGAVSVWTRPGAAG</sequence>
<dbReference type="AlphaFoldDB" id="A0A6I6E0V7"/>
<reference evidence="3 4" key="1">
    <citation type="submission" date="2018-09" db="EMBL/GenBank/DDBJ databases">
        <title>Whole genome sequencing of Microbacterium oryzae strain MB-10T.</title>
        <authorList>
            <person name="Das S.K."/>
        </authorList>
    </citation>
    <scope>NUCLEOTIDE SEQUENCE [LARGE SCALE GENOMIC DNA]</scope>
    <source>
        <strain evidence="3 4">MB-10</strain>
    </source>
</reference>
<dbReference type="Proteomes" id="UP000422989">
    <property type="component" value="Chromosome"/>
</dbReference>
<feature type="compositionally biased region" description="Gly residues" evidence="1">
    <location>
        <begin position="66"/>
        <end position="77"/>
    </location>
</feature>
<evidence type="ECO:0000256" key="2">
    <source>
        <dbReference type="SAM" id="Phobius"/>
    </source>
</evidence>